<dbReference type="Proteomes" id="UP000464178">
    <property type="component" value="Chromosome"/>
</dbReference>
<dbReference type="PROSITE" id="PS51257">
    <property type="entry name" value="PROKAR_LIPOPROTEIN"/>
    <property type="match status" value="1"/>
</dbReference>
<keyword evidence="5" id="KW-1185">Reference proteome</keyword>
<keyword evidence="2" id="KW-0732">Signal</keyword>
<dbReference type="RefSeq" id="WP_162670906.1">
    <property type="nucleotide sequence ID" value="NZ_LR593886.1"/>
</dbReference>
<evidence type="ECO:0000256" key="1">
    <source>
        <dbReference type="SAM" id="MobiDB-lite"/>
    </source>
</evidence>
<dbReference type="InterPro" id="IPR000866">
    <property type="entry name" value="AhpC/TSA"/>
</dbReference>
<dbReference type="Gene3D" id="3.40.30.10">
    <property type="entry name" value="Glutaredoxin"/>
    <property type="match status" value="1"/>
</dbReference>
<dbReference type="CDD" id="cd02966">
    <property type="entry name" value="TlpA_like_family"/>
    <property type="match status" value="1"/>
</dbReference>
<accession>A0A6P2D640</accession>
<dbReference type="InterPro" id="IPR008969">
    <property type="entry name" value="CarboxyPept-like_regulatory"/>
</dbReference>
<dbReference type="GO" id="GO:0016853">
    <property type="term" value="F:isomerase activity"/>
    <property type="evidence" value="ECO:0007669"/>
    <property type="project" value="UniProtKB-KW"/>
</dbReference>
<evidence type="ECO:0000313" key="5">
    <source>
        <dbReference type="Proteomes" id="UP000464178"/>
    </source>
</evidence>
<evidence type="ECO:0000313" key="4">
    <source>
        <dbReference type="EMBL" id="VTR96771.1"/>
    </source>
</evidence>
<dbReference type="GO" id="GO:0016209">
    <property type="term" value="F:antioxidant activity"/>
    <property type="evidence" value="ECO:0007669"/>
    <property type="project" value="InterPro"/>
</dbReference>
<dbReference type="SUPFAM" id="SSF52833">
    <property type="entry name" value="Thioredoxin-like"/>
    <property type="match status" value="1"/>
</dbReference>
<dbReference type="Pfam" id="PF00578">
    <property type="entry name" value="AhpC-TSA"/>
    <property type="match status" value="1"/>
</dbReference>
<dbReference type="PROSITE" id="PS51352">
    <property type="entry name" value="THIOREDOXIN_2"/>
    <property type="match status" value="1"/>
</dbReference>
<dbReference type="AlphaFoldDB" id="A0A6P2D640"/>
<dbReference type="KEGG" id="gms:SOIL9_10540"/>
<dbReference type="EMBL" id="LR593886">
    <property type="protein sequence ID" value="VTR96771.1"/>
    <property type="molecule type" value="Genomic_DNA"/>
</dbReference>
<protein>
    <recommendedName>
        <fullName evidence="3">Thioredoxin domain-containing protein</fullName>
    </recommendedName>
</protein>
<dbReference type="InterPro" id="IPR050553">
    <property type="entry name" value="Thioredoxin_ResA/DsbE_sf"/>
</dbReference>
<feature type="compositionally biased region" description="Low complexity" evidence="1">
    <location>
        <begin position="226"/>
        <end position="240"/>
    </location>
</feature>
<evidence type="ECO:0000259" key="3">
    <source>
        <dbReference type="PROSITE" id="PS51352"/>
    </source>
</evidence>
<feature type="compositionally biased region" description="Basic and acidic residues" evidence="1">
    <location>
        <begin position="39"/>
        <end position="54"/>
    </location>
</feature>
<proteinExistence type="predicted"/>
<dbReference type="InterPro" id="IPR013766">
    <property type="entry name" value="Thioredoxin_domain"/>
</dbReference>
<feature type="region of interest" description="Disordered" evidence="1">
    <location>
        <begin position="21"/>
        <end position="102"/>
    </location>
</feature>
<dbReference type="InterPro" id="IPR036249">
    <property type="entry name" value="Thioredoxin-like_sf"/>
</dbReference>
<evidence type="ECO:0000256" key="2">
    <source>
        <dbReference type="SAM" id="SignalP"/>
    </source>
</evidence>
<feature type="compositionally biased region" description="Polar residues" evidence="1">
    <location>
        <begin position="71"/>
        <end position="82"/>
    </location>
</feature>
<feature type="domain" description="Thioredoxin" evidence="3">
    <location>
        <begin position="285"/>
        <end position="468"/>
    </location>
</feature>
<sequence length="469" mass="48684">MRLAGTGLIVAALLALAGCKSTDKSGDKTPTGFGAGRLKNKDASKDGKDARGDLAKNTPTWLDNMDRLPGSGTSVPKSTGPTNPKDPNFDPKTAAQDSLGGRVLDPYGKPARNVYVRVEQVGAPATPLEVGLYTDSEGYFFSPGFKQGKSYEVTAIATQDGKQLSGGAQTKVPNATLLILLRDDVAPPTGTFPPPKPSDKGSDYIPPMGAAPSTPQPVRPKPPGDAWGPAGPTTGVPPATIGSANNAAPPPKTPGVAPPSGLVPGSEDLVPSPKPVRPESTADGPRDPRTPPPASIPNPNGPPVPKLPPPVNPVGGSGSSMGTNAGRTVDKFTLLDPGERSWDSDTIEDGSLVLIEFMESSCLHCPKVIPILKDLQSRYGANGLQVLGVLCDDLPQKERAAAAGKYAQDHNLNYAVFIEPVKPGSVRDRLGVNRYPTAVLLNSAGKVLWHGHPGDKAKLEAAIKQGLIK</sequence>
<feature type="compositionally biased region" description="Pro residues" evidence="1">
    <location>
        <begin position="248"/>
        <end position="257"/>
    </location>
</feature>
<keyword evidence="4" id="KW-0413">Isomerase</keyword>
<organism evidence="4 5">
    <name type="scientific">Gemmata massiliana</name>
    <dbReference type="NCBI Taxonomy" id="1210884"/>
    <lineage>
        <taxon>Bacteria</taxon>
        <taxon>Pseudomonadati</taxon>
        <taxon>Planctomycetota</taxon>
        <taxon>Planctomycetia</taxon>
        <taxon>Gemmatales</taxon>
        <taxon>Gemmataceae</taxon>
        <taxon>Gemmata</taxon>
    </lineage>
</organism>
<feature type="compositionally biased region" description="Pro residues" evidence="1">
    <location>
        <begin position="214"/>
        <end position="223"/>
    </location>
</feature>
<dbReference type="PANTHER" id="PTHR42852:SF18">
    <property type="entry name" value="CHROMOSOME UNDETERMINED SCAFFOLD_47, WHOLE GENOME SHOTGUN SEQUENCE"/>
    <property type="match status" value="1"/>
</dbReference>
<dbReference type="GO" id="GO:0016491">
    <property type="term" value="F:oxidoreductase activity"/>
    <property type="evidence" value="ECO:0007669"/>
    <property type="project" value="InterPro"/>
</dbReference>
<feature type="compositionally biased region" description="Pro residues" evidence="1">
    <location>
        <begin position="290"/>
        <end position="312"/>
    </location>
</feature>
<reference evidence="4 5" key="1">
    <citation type="submission" date="2019-05" db="EMBL/GenBank/DDBJ databases">
        <authorList>
            <consortium name="Science for Life Laboratories"/>
        </authorList>
    </citation>
    <scope>NUCLEOTIDE SEQUENCE [LARGE SCALE GENOMIC DNA]</scope>
    <source>
        <strain evidence="4">Soil9</strain>
    </source>
</reference>
<dbReference type="PANTHER" id="PTHR42852">
    <property type="entry name" value="THIOL:DISULFIDE INTERCHANGE PROTEIN DSBE"/>
    <property type="match status" value="1"/>
</dbReference>
<dbReference type="SUPFAM" id="SSF49464">
    <property type="entry name" value="Carboxypeptidase regulatory domain-like"/>
    <property type="match status" value="1"/>
</dbReference>
<feature type="chain" id="PRO_5027083419" description="Thioredoxin domain-containing protein" evidence="2">
    <location>
        <begin position="18"/>
        <end position="469"/>
    </location>
</feature>
<name>A0A6P2D640_9BACT</name>
<gene>
    <name evidence="4" type="ORF">SOIL9_10540</name>
</gene>
<feature type="signal peptide" evidence="2">
    <location>
        <begin position="1"/>
        <end position="17"/>
    </location>
</feature>
<feature type="region of interest" description="Disordered" evidence="1">
    <location>
        <begin position="186"/>
        <end position="328"/>
    </location>
</feature>